<feature type="compositionally biased region" description="Basic residues" evidence="1">
    <location>
        <begin position="245"/>
        <end position="255"/>
    </location>
</feature>
<proteinExistence type="predicted"/>
<dbReference type="PANTHER" id="PTHR34194">
    <property type="entry name" value="F14J8.16 PROTEIN"/>
    <property type="match status" value="1"/>
</dbReference>
<protein>
    <submittedName>
        <fullName evidence="2">Uncharacterized protein</fullName>
    </submittedName>
</protein>
<feature type="region of interest" description="Disordered" evidence="1">
    <location>
        <begin position="72"/>
        <end position="92"/>
    </location>
</feature>
<feature type="region of interest" description="Disordered" evidence="1">
    <location>
        <begin position="233"/>
        <end position="258"/>
    </location>
</feature>
<organism evidence="2">
    <name type="scientific">Sesamum latifolium</name>
    <dbReference type="NCBI Taxonomy" id="2727402"/>
    <lineage>
        <taxon>Eukaryota</taxon>
        <taxon>Viridiplantae</taxon>
        <taxon>Streptophyta</taxon>
        <taxon>Embryophyta</taxon>
        <taxon>Tracheophyta</taxon>
        <taxon>Spermatophyta</taxon>
        <taxon>Magnoliopsida</taxon>
        <taxon>eudicotyledons</taxon>
        <taxon>Gunneridae</taxon>
        <taxon>Pentapetalae</taxon>
        <taxon>asterids</taxon>
        <taxon>lamiids</taxon>
        <taxon>Lamiales</taxon>
        <taxon>Pedaliaceae</taxon>
        <taxon>Sesamum</taxon>
    </lineage>
</organism>
<sequence length="673" mass="78247">MVLGPMEFARLQNFVSSDVYNDLQHARARNRLLDNELYEIKRQVEGDETDDTYKTLLLCLLAKVETGEGCKKRKEKEAVNEHNDDSTEEENDPEYELFLKHLKEHNKYYVLEYEKDSSHVVIKYNGDTDSDEDSDQEPRRVTRGIKQKNQMLGVENLTKHDQESNLVKKSKERTRSQLRNEAGHVVSAKDFSNNVVPDPEDLHIQHKVELAHDHNIYKGSSRTLLNRMPIMKSRQKRDLQPTSVKKIKHQNRKKSKNEAAKVDIVKRSLNNMVPDPEYLRLHQNVEKEDENLHEGNTLLIERLYGVNYLKKQDDKKLKGTMKQKIRSSNQMPAAENQHKHGLQFDSVKKTLAQRKLRNVAYKVENKKASPNDMVQDSGYLLHKNVKIEDNNYVHMHKGDTAKNEKIDGVKDEKRPDQRKLTRDMEQNVGPSNQMPVANNQRKHEAQTTSAKKTRRLTLQNPRNWNEKVDITSAKKTRRLSLGKSGNWIEKVDTVKYLPSKFRDAKDSKCLMANKNIAGNNLEEGQDDVEILDSAAFLQEGISSPFVASKKFSRSGGKGIQRLGRSSAYDEFRRQMLDVLRKPYDKEEYADHQARIRTGSYLDYHPDVGKKLKKHRYNRRKRLAILRGFFFWLQHLTREGAFKPWKDGECLAVEPEDLHGTSSREFWYMSGSLK</sequence>
<name>A0AAW2W8H7_9LAMI</name>
<gene>
    <name evidence="2" type="ORF">Slati_2297400</name>
</gene>
<accession>A0AAW2W8H7</accession>
<evidence type="ECO:0000256" key="1">
    <source>
        <dbReference type="SAM" id="MobiDB-lite"/>
    </source>
</evidence>
<reference evidence="2" key="1">
    <citation type="submission" date="2020-06" db="EMBL/GenBank/DDBJ databases">
        <authorList>
            <person name="Li T."/>
            <person name="Hu X."/>
            <person name="Zhang T."/>
            <person name="Song X."/>
            <person name="Zhang H."/>
            <person name="Dai N."/>
            <person name="Sheng W."/>
            <person name="Hou X."/>
            <person name="Wei L."/>
        </authorList>
    </citation>
    <scope>NUCLEOTIDE SEQUENCE</scope>
    <source>
        <strain evidence="2">KEN1</strain>
        <tissue evidence="2">Leaf</tissue>
    </source>
</reference>
<feature type="compositionally biased region" description="Basic and acidic residues" evidence="1">
    <location>
        <begin position="72"/>
        <end position="85"/>
    </location>
</feature>
<comment type="caution">
    <text evidence="2">The sequence shown here is derived from an EMBL/GenBank/DDBJ whole genome shotgun (WGS) entry which is preliminary data.</text>
</comment>
<dbReference type="EMBL" id="JACGWN010000008">
    <property type="protein sequence ID" value="KAL0438144.1"/>
    <property type="molecule type" value="Genomic_DNA"/>
</dbReference>
<dbReference type="AlphaFoldDB" id="A0AAW2W8H7"/>
<reference evidence="2" key="2">
    <citation type="journal article" date="2024" name="Plant">
        <title>Genomic evolution and insights into agronomic trait innovations of Sesamum species.</title>
        <authorList>
            <person name="Miao H."/>
            <person name="Wang L."/>
            <person name="Qu L."/>
            <person name="Liu H."/>
            <person name="Sun Y."/>
            <person name="Le M."/>
            <person name="Wang Q."/>
            <person name="Wei S."/>
            <person name="Zheng Y."/>
            <person name="Lin W."/>
            <person name="Duan Y."/>
            <person name="Cao H."/>
            <person name="Xiong S."/>
            <person name="Wang X."/>
            <person name="Wei L."/>
            <person name="Li C."/>
            <person name="Ma Q."/>
            <person name="Ju M."/>
            <person name="Zhao R."/>
            <person name="Li G."/>
            <person name="Mu C."/>
            <person name="Tian Q."/>
            <person name="Mei H."/>
            <person name="Zhang T."/>
            <person name="Gao T."/>
            <person name="Zhang H."/>
        </authorList>
    </citation>
    <scope>NUCLEOTIDE SEQUENCE</scope>
    <source>
        <strain evidence="2">KEN1</strain>
    </source>
</reference>
<dbReference type="PANTHER" id="PTHR34194:SF2">
    <property type="entry name" value="F14J8.16 PROTEIN"/>
    <property type="match status" value="1"/>
</dbReference>
<feature type="compositionally biased region" description="Polar residues" evidence="1">
    <location>
        <begin position="428"/>
        <end position="439"/>
    </location>
</feature>
<evidence type="ECO:0000313" key="2">
    <source>
        <dbReference type="EMBL" id="KAL0438144.1"/>
    </source>
</evidence>
<feature type="compositionally biased region" description="Basic and acidic residues" evidence="1">
    <location>
        <begin position="404"/>
        <end position="425"/>
    </location>
</feature>
<feature type="region of interest" description="Disordered" evidence="1">
    <location>
        <begin position="404"/>
        <end position="454"/>
    </location>
</feature>